<name>A0A1U6IKY7_9SPHN</name>
<evidence type="ECO:0000313" key="2">
    <source>
        <dbReference type="Proteomes" id="UP000190989"/>
    </source>
</evidence>
<sequence>MLAEITIDGMVDEEFRHAIEVLLREGQAEQAETWLRSRIAMVSCPGLPLPERFPQLTSADLSITGWEDIAGRLAHLDTLGAPITAIGIDLSDPDHIGLSPEPSGLMPLHVETHYYTDDAWPFSRCDRASLTGGYVGSGSRWTDRFVEVDDTIGIAGIDDLYGAVFALEHRCRPGGDASEQERRAYMLGASFIAVLAHIAIRDTAMREGLPRPMAVLVGSNESYPFVSAPAVAAPSAFVCAPTPQTVPIPGPVAETPAPDYGSFAPAAHQPSPGFEEAFEDPRPLEETAALLELRELADPGADPGVEPEAWELPEVPSHTTGTQLRRRIVTPESIAELEALEKPGLFQRIFRRK</sequence>
<dbReference type="Proteomes" id="UP000190989">
    <property type="component" value="Unassembled WGS sequence"/>
</dbReference>
<protein>
    <submittedName>
        <fullName evidence="1">Uncharacterized protein</fullName>
    </submittedName>
</protein>
<accession>A0A1U6IKY7</accession>
<dbReference type="AlphaFoldDB" id="A0A1U6IKY7"/>
<organism evidence="1 2">
    <name type="scientific">Novosphingobium mathurense</name>
    <dbReference type="NCBI Taxonomy" id="428990"/>
    <lineage>
        <taxon>Bacteria</taxon>
        <taxon>Pseudomonadati</taxon>
        <taxon>Pseudomonadota</taxon>
        <taxon>Alphaproteobacteria</taxon>
        <taxon>Sphingomonadales</taxon>
        <taxon>Sphingomonadaceae</taxon>
        <taxon>Novosphingobium</taxon>
    </lineage>
</organism>
<keyword evidence="2" id="KW-1185">Reference proteome</keyword>
<reference evidence="2" key="1">
    <citation type="submission" date="2017-02" db="EMBL/GenBank/DDBJ databases">
        <authorList>
            <person name="Varghese N."/>
            <person name="Submissions S."/>
        </authorList>
    </citation>
    <scope>NUCLEOTIDE SEQUENCE [LARGE SCALE GENOMIC DNA]</scope>
    <source>
        <strain evidence="2">SM117</strain>
    </source>
</reference>
<proteinExistence type="predicted"/>
<dbReference type="STRING" id="428990.SAMN06295987_10894"/>
<gene>
    <name evidence="1" type="ORF">SAMN06295987_10894</name>
</gene>
<evidence type="ECO:0000313" key="1">
    <source>
        <dbReference type="EMBL" id="SLK08678.1"/>
    </source>
</evidence>
<dbReference type="RefSeq" id="WP_079731537.1">
    <property type="nucleotide sequence ID" value="NZ_FVZE01000008.1"/>
</dbReference>
<dbReference type="EMBL" id="FVZE01000008">
    <property type="protein sequence ID" value="SLK08678.1"/>
    <property type="molecule type" value="Genomic_DNA"/>
</dbReference>